<dbReference type="Gene3D" id="3.30.457.10">
    <property type="entry name" value="Copper amine oxidase-like, N-terminal domain"/>
    <property type="match status" value="1"/>
</dbReference>
<evidence type="ECO:0000313" key="4">
    <source>
        <dbReference type="Proteomes" id="UP000309673"/>
    </source>
</evidence>
<dbReference type="SUPFAM" id="SSF51445">
    <property type="entry name" value="(Trans)glycosidases"/>
    <property type="match status" value="1"/>
</dbReference>
<protein>
    <submittedName>
        <fullName evidence="3">Glycosyl hydrolase</fullName>
    </submittedName>
</protein>
<dbReference type="AlphaFoldDB" id="A0A4V5LRA7"/>
<dbReference type="InterPro" id="IPR001223">
    <property type="entry name" value="Glyco_hydro18_cat"/>
</dbReference>
<dbReference type="InterPro" id="IPR011583">
    <property type="entry name" value="Chitinase_II/V-like_cat"/>
</dbReference>
<organism evidence="3 4">
    <name type="scientific">Cohnella pontilimi</name>
    <dbReference type="NCBI Taxonomy" id="2564100"/>
    <lineage>
        <taxon>Bacteria</taxon>
        <taxon>Bacillati</taxon>
        <taxon>Bacillota</taxon>
        <taxon>Bacilli</taxon>
        <taxon>Bacillales</taxon>
        <taxon>Paenibacillaceae</taxon>
        <taxon>Cohnella</taxon>
    </lineage>
</organism>
<dbReference type="Pfam" id="PF07833">
    <property type="entry name" value="Cu_amine_oxidN1"/>
    <property type="match status" value="1"/>
</dbReference>
<dbReference type="GO" id="GO:0016787">
    <property type="term" value="F:hydrolase activity"/>
    <property type="evidence" value="ECO:0007669"/>
    <property type="project" value="UniProtKB-KW"/>
</dbReference>
<evidence type="ECO:0000256" key="1">
    <source>
        <dbReference type="SAM" id="Phobius"/>
    </source>
</evidence>
<dbReference type="InterPro" id="IPR012854">
    <property type="entry name" value="Cu_amine_oxidase-like_N"/>
</dbReference>
<dbReference type="Gene3D" id="3.10.50.10">
    <property type="match status" value="1"/>
</dbReference>
<sequence>MTPAPRYRRRRSGRWIGVLLLFIVSALATAWWAWNLPNSQHISPEYRSVQHPIMTDGKWTQAQALGEGDGLQIPLDVGQKLMGDGILYEKSSDSIILTTESRVLHFKIGELDGTMNRKPFNLQFAAQSKDGTLYLPLAPLEQLFGIQAETDPSTGIVTLLMPDQAIQRAEIPKDSKKGAKLRQGPDKHEPIVADLAPGTALRLWGESEGWYRAQSASGDIGYVSPKDAVLLTVEKVPSAATEKSEPFVAWKAVGQRINLTWEAVYDVNPKPANIGKLAGVNVVSPTWFELVDGKGNIRSKADASYSQWYRDKGVQVWGLFGNGFEPERTHLALASYESRQRMIQQMLAYAKTFRLQGINLDFENVKTEDKDELVQFVRELTPLAHEQNLVVSIDVTPKSGSEYWSAFLDRARLGQSVDFMMLMAYDEHWATSPTAGSVSSLGWTEESVTRILEEDGVPARKLILGMPLYTRIWTEKPDGKGGVKVSSKTMSMPAVRDLLAKKKLTPTLSAEDGQHYVEFQDGDTTQKIWIEDERSLQARIELAKKYELAGVATWSRYFASPDIWEVMDHTLQSRP</sequence>
<dbReference type="PANTHER" id="PTHR46066">
    <property type="entry name" value="CHITINASE DOMAIN-CONTAINING PROTEIN 1 FAMILY MEMBER"/>
    <property type="match status" value="1"/>
</dbReference>
<dbReference type="Gene3D" id="3.20.20.80">
    <property type="entry name" value="Glycosidases"/>
    <property type="match status" value="1"/>
</dbReference>
<keyword evidence="4" id="KW-1185">Reference proteome</keyword>
<dbReference type="SMART" id="SM00636">
    <property type="entry name" value="Glyco_18"/>
    <property type="match status" value="1"/>
</dbReference>
<reference evidence="3 4" key="1">
    <citation type="submission" date="2019-04" db="EMBL/GenBank/DDBJ databases">
        <title>Cohnella sp. nov., isolated from soil.</title>
        <authorList>
            <person name="Kim W."/>
        </authorList>
    </citation>
    <scope>NUCLEOTIDE SEQUENCE [LARGE SCALE GENOMIC DNA]</scope>
    <source>
        <strain evidence="3 4">CAU 1483</strain>
    </source>
</reference>
<comment type="caution">
    <text evidence="3">The sequence shown here is derived from an EMBL/GenBank/DDBJ whole genome shotgun (WGS) entry which is preliminary data.</text>
</comment>
<dbReference type="InterPro" id="IPR017853">
    <property type="entry name" value="GH"/>
</dbReference>
<dbReference type="PROSITE" id="PS51910">
    <property type="entry name" value="GH18_2"/>
    <property type="match status" value="1"/>
</dbReference>
<dbReference type="Pfam" id="PF06347">
    <property type="entry name" value="SH3_4"/>
    <property type="match status" value="1"/>
</dbReference>
<dbReference type="InterPro" id="IPR010466">
    <property type="entry name" value="DUF1058"/>
</dbReference>
<dbReference type="GO" id="GO:0005975">
    <property type="term" value="P:carbohydrate metabolic process"/>
    <property type="evidence" value="ECO:0007669"/>
    <property type="project" value="InterPro"/>
</dbReference>
<dbReference type="SUPFAM" id="SSF55383">
    <property type="entry name" value="Copper amine oxidase, domain N"/>
    <property type="match status" value="1"/>
</dbReference>
<dbReference type="InterPro" id="IPR029070">
    <property type="entry name" value="Chitinase_insertion_sf"/>
</dbReference>
<keyword evidence="1" id="KW-0812">Transmembrane</keyword>
<dbReference type="PANTHER" id="PTHR46066:SF2">
    <property type="entry name" value="CHITINASE DOMAIN-CONTAINING PROTEIN 1"/>
    <property type="match status" value="1"/>
</dbReference>
<evidence type="ECO:0000259" key="2">
    <source>
        <dbReference type="PROSITE" id="PS51910"/>
    </source>
</evidence>
<proteinExistence type="predicted"/>
<dbReference type="OrthoDB" id="9775889at2"/>
<evidence type="ECO:0000313" key="3">
    <source>
        <dbReference type="EMBL" id="TJY38539.1"/>
    </source>
</evidence>
<dbReference type="Gene3D" id="2.30.30.40">
    <property type="entry name" value="SH3 Domains"/>
    <property type="match status" value="1"/>
</dbReference>
<gene>
    <name evidence="3" type="ORF">E5161_20335</name>
</gene>
<keyword evidence="3" id="KW-0378">Hydrolase</keyword>
<dbReference type="EMBL" id="SUPK01000014">
    <property type="protein sequence ID" value="TJY38539.1"/>
    <property type="molecule type" value="Genomic_DNA"/>
</dbReference>
<accession>A0A4V5LRA7</accession>
<keyword evidence="1" id="KW-1133">Transmembrane helix</keyword>
<feature type="transmembrane region" description="Helical" evidence="1">
    <location>
        <begin position="12"/>
        <end position="34"/>
    </location>
</feature>
<dbReference type="InterPro" id="IPR036582">
    <property type="entry name" value="Mao_N_sf"/>
</dbReference>
<feature type="domain" description="GH18" evidence="2">
    <location>
        <begin position="241"/>
        <end position="574"/>
    </location>
</feature>
<dbReference type="Pfam" id="PF00704">
    <property type="entry name" value="Glyco_hydro_18"/>
    <property type="match status" value="1"/>
</dbReference>
<dbReference type="Proteomes" id="UP000309673">
    <property type="component" value="Unassembled WGS sequence"/>
</dbReference>
<dbReference type="GO" id="GO:0008061">
    <property type="term" value="F:chitin binding"/>
    <property type="evidence" value="ECO:0007669"/>
    <property type="project" value="InterPro"/>
</dbReference>
<name>A0A4V5LRA7_9BACL</name>
<keyword evidence="1" id="KW-0472">Membrane</keyword>